<dbReference type="PATRIC" id="fig|273678.4.peg.2538"/>
<dbReference type="OrthoDB" id="3400930at2"/>
<dbReference type="RefSeq" id="WP_045258178.1">
    <property type="nucleotide sequence ID" value="NZ_CP158847.1"/>
</dbReference>
<dbReference type="Pfam" id="PF13242">
    <property type="entry name" value="Hydrolase_like"/>
    <property type="match status" value="1"/>
</dbReference>
<dbReference type="PANTHER" id="PTHR19288:SF95">
    <property type="entry name" value="D-GLYCEROL 3-PHOSPHATE PHOSPHATASE"/>
    <property type="match status" value="1"/>
</dbReference>
<dbReference type="EC" id="3.-.-.-" evidence="1"/>
<dbReference type="Gene3D" id="3.40.50.1000">
    <property type="entry name" value="HAD superfamily/HAD-like"/>
    <property type="match status" value="2"/>
</dbReference>
<gene>
    <name evidence="1" type="primary">yutF</name>
    <name evidence="1" type="ORF">RS84_02534</name>
</gene>
<dbReference type="PANTHER" id="PTHR19288">
    <property type="entry name" value="4-NITROPHENYLPHOSPHATASE-RELATED"/>
    <property type="match status" value="1"/>
</dbReference>
<dbReference type="GO" id="GO:0016791">
    <property type="term" value="F:phosphatase activity"/>
    <property type="evidence" value="ECO:0007669"/>
    <property type="project" value="TreeGrafter"/>
</dbReference>
<proteinExistence type="predicted"/>
<reference evidence="1 2" key="1">
    <citation type="submission" date="2015-02" db="EMBL/GenBank/DDBJ databases">
        <title>Draft genome sequences of ten Microbacterium spp. with emphasis on heavy metal contaminated environments.</title>
        <authorList>
            <person name="Corretto E."/>
        </authorList>
    </citation>
    <scope>NUCLEOTIDE SEQUENCE [LARGE SCALE GENOMIC DNA]</scope>
    <source>
        <strain evidence="1 2">SA35</strain>
    </source>
</reference>
<dbReference type="InterPro" id="IPR023214">
    <property type="entry name" value="HAD_sf"/>
</dbReference>
<dbReference type="AlphaFoldDB" id="A0A0M2HN59"/>
<dbReference type="NCBIfam" id="TIGR01460">
    <property type="entry name" value="HAD-SF-IIA"/>
    <property type="match status" value="1"/>
</dbReference>
<protein>
    <submittedName>
        <fullName evidence="1">Putative hydrolase YutF</fullName>
        <ecNumber evidence="1">3.-.-.-</ecNumber>
    </submittedName>
</protein>
<dbReference type="EMBL" id="JYJB01000010">
    <property type="protein sequence ID" value="KJL45916.1"/>
    <property type="molecule type" value="Genomic_DNA"/>
</dbReference>
<dbReference type="SUPFAM" id="SSF56784">
    <property type="entry name" value="HAD-like"/>
    <property type="match status" value="1"/>
</dbReference>
<organism evidence="1 2">
    <name type="scientific">Microbacterium hydrocarbonoxydans</name>
    <dbReference type="NCBI Taxonomy" id="273678"/>
    <lineage>
        <taxon>Bacteria</taxon>
        <taxon>Bacillati</taxon>
        <taxon>Actinomycetota</taxon>
        <taxon>Actinomycetes</taxon>
        <taxon>Micrococcales</taxon>
        <taxon>Microbacteriaceae</taxon>
        <taxon>Microbacterium</taxon>
    </lineage>
</organism>
<evidence type="ECO:0000313" key="2">
    <source>
        <dbReference type="Proteomes" id="UP000033900"/>
    </source>
</evidence>
<evidence type="ECO:0000313" key="1">
    <source>
        <dbReference type="EMBL" id="KJL45916.1"/>
    </source>
</evidence>
<sequence>MGLFSKKPALRTPLDGVDTVLADLDGVVYAGPGALPYAVESLNRAAESARLGYITNNASRTDASVAEHLTSLGLTVAASDVVTSPQAAMRLLSEMVPAPATILVVGGDGLIDELQKAGYTPTRSAEDSPAAVVQGFAPEVAWTDLAEAAFALKLPEEEGGIPWIATNTDWTIPRERGVAPGNGTLVSAVHTAIGRLATVAGKPEVPIFEEAKARFDAKNTLFIGDRLDTDILGAVRAGIGSALVLTGIDRPKHVLAAPEGSRPTYILSDLRELHQPYPAATQKDDVHWVNQAAVRVVGGDVEIIAEGDAQIDLLRAGASAIWASGTPVFVLNVPERLYDDPFHRP</sequence>
<dbReference type="Pfam" id="PF13344">
    <property type="entry name" value="Hydrolase_6"/>
    <property type="match status" value="1"/>
</dbReference>
<accession>A0A0M2HN59</accession>
<keyword evidence="2" id="KW-1185">Reference proteome</keyword>
<comment type="caution">
    <text evidence="1">The sequence shown here is derived from an EMBL/GenBank/DDBJ whole genome shotgun (WGS) entry which is preliminary data.</text>
</comment>
<dbReference type="InterPro" id="IPR006357">
    <property type="entry name" value="HAD-SF_hydro_IIA"/>
</dbReference>
<dbReference type="Proteomes" id="UP000033900">
    <property type="component" value="Unassembled WGS sequence"/>
</dbReference>
<dbReference type="InterPro" id="IPR036412">
    <property type="entry name" value="HAD-like_sf"/>
</dbReference>
<dbReference type="STRING" id="273678.RS84_02534"/>
<keyword evidence="1" id="KW-0378">Hydrolase</keyword>
<name>A0A0M2HN59_9MICO</name>
<dbReference type="GO" id="GO:0005737">
    <property type="term" value="C:cytoplasm"/>
    <property type="evidence" value="ECO:0007669"/>
    <property type="project" value="TreeGrafter"/>
</dbReference>